<dbReference type="InterPro" id="IPR036812">
    <property type="entry name" value="NAD(P)_OxRdtase_dom_sf"/>
</dbReference>
<name>A0ABW8D8Q7_9GAMM</name>
<evidence type="ECO:0000313" key="3">
    <source>
        <dbReference type="EMBL" id="MFJ1267705.1"/>
    </source>
</evidence>
<keyword evidence="4" id="KW-1185">Reference proteome</keyword>
<dbReference type="GO" id="GO:0016491">
    <property type="term" value="F:oxidoreductase activity"/>
    <property type="evidence" value="ECO:0007669"/>
    <property type="project" value="UniProtKB-KW"/>
</dbReference>
<protein>
    <submittedName>
        <fullName evidence="3">Aldo/keto reductase</fullName>
        <ecNumber evidence="3">1.1.1.-</ecNumber>
    </submittedName>
</protein>
<feature type="domain" description="NADP-dependent oxidoreductase" evidence="2">
    <location>
        <begin position="15"/>
        <end position="309"/>
    </location>
</feature>
<dbReference type="SUPFAM" id="SSF51430">
    <property type="entry name" value="NAD(P)-linked oxidoreductase"/>
    <property type="match status" value="1"/>
</dbReference>
<dbReference type="RefSeq" id="WP_400186465.1">
    <property type="nucleotide sequence ID" value="NZ_JBGORX010000001.1"/>
</dbReference>
<dbReference type="Proteomes" id="UP001615550">
    <property type="component" value="Unassembled WGS sequence"/>
</dbReference>
<dbReference type="InterPro" id="IPR050791">
    <property type="entry name" value="Aldo-Keto_reductase"/>
</dbReference>
<evidence type="ECO:0000256" key="1">
    <source>
        <dbReference type="ARBA" id="ARBA00023002"/>
    </source>
</evidence>
<dbReference type="PROSITE" id="PS51257">
    <property type="entry name" value="PROKAR_LIPOPROTEIN"/>
    <property type="match status" value="1"/>
</dbReference>
<comment type="caution">
    <text evidence="3">The sequence shown here is derived from an EMBL/GenBank/DDBJ whole genome shotgun (WGS) entry which is preliminary data.</text>
</comment>
<proteinExistence type="predicted"/>
<organism evidence="3 4">
    <name type="scientific">Legionella lytica</name>
    <dbReference type="NCBI Taxonomy" id="96232"/>
    <lineage>
        <taxon>Bacteria</taxon>
        <taxon>Pseudomonadati</taxon>
        <taxon>Pseudomonadota</taxon>
        <taxon>Gammaproteobacteria</taxon>
        <taxon>Legionellales</taxon>
        <taxon>Legionellaceae</taxon>
        <taxon>Legionella</taxon>
    </lineage>
</organism>
<dbReference type="Pfam" id="PF00248">
    <property type="entry name" value="Aldo_ket_red"/>
    <property type="match status" value="1"/>
</dbReference>
<gene>
    <name evidence="3" type="ORF">ACD661_03920</name>
</gene>
<dbReference type="EC" id="1.1.1.-" evidence="3"/>
<evidence type="ECO:0000313" key="4">
    <source>
        <dbReference type="Proteomes" id="UP001615550"/>
    </source>
</evidence>
<evidence type="ECO:0000259" key="2">
    <source>
        <dbReference type="Pfam" id="PF00248"/>
    </source>
</evidence>
<dbReference type="Gene3D" id="3.20.20.100">
    <property type="entry name" value="NADP-dependent oxidoreductase domain"/>
    <property type="match status" value="1"/>
</dbReference>
<dbReference type="EMBL" id="JBGORX010000001">
    <property type="protein sequence ID" value="MFJ1267705.1"/>
    <property type="molecule type" value="Genomic_DNA"/>
</dbReference>
<keyword evidence="1 3" id="KW-0560">Oxidoreductase</keyword>
<sequence length="328" mass="36260">MEQRQIGSNGPWVSPIGLGCMGMSTSYGPANDMHSMDVIHRALELGVRLLDTADMYGWGHNEELIAKAIKGKRDRIVLATKVGFAKQEGTGPRDYVINGSPTYIKKACEASLKRLATEVIDLYYLHRVDKQTPIEDSIAAMAELVKEGKVRHIGISEVKPDTIRRAAQVHPIAAVQTEYSLWERNPEHEIIPTCQELGIGFVAYSPLGRGFLTGAIADMSQLAANDFRHLLPRFQGENFTANQALIMKLNEIAEFKQCSVGQLALAWILAQPAKVIPIPGTKRLSYLEDNLGALDVVLSEEDLQLLERLVPVKAVKGDKYPDAFKREA</sequence>
<accession>A0ABW8D8Q7</accession>
<dbReference type="PANTHER" id="PTHR43625">
    <property type="entry name" value="AFLATOXIN B1 ALDEHYDE REDUCTASE"/>
    <property type="match status" value="1"/>
</dbReference>
<dbReference type="PANTHER" id="PTHR43625:SF40">
    <property type="entry name" value="ALDO-KETO REDUCTASE YAKC [NADP(+)]"/>
    <property type="match status" value="1"/>
</dbReference>
<dbReference type="CDD" id="cd19076">
    <property type="entry name" value="AKR_AKR13A_13D"/>
    <property type="match status" value="1"/>
</dbReference>
<reference evidence="3 4" key="1">
    <citation type="submission" date="2024-08" db="EMBL/GenBank/DDBJ databases">
        <title>Draft Genome Sequence of Legionella lytica strain DSB2004, Isolated From a Fire Sprinkler System.</title>
        <authorList>
            <person name="Everhart A.D."/>
            <person name="Kidane D.T."/>
            <person name="Farone A.L."/>
            <person name="Farone M.B."/>
        </authorList>
    </citation>
    <scope>NUCLEOTIDE SEQUENCE [LARGE SCALE GENOMIC DNA]</scope>
    <source>
        <strain evidence="3 4">DSB2004</strain>
    </source>
</reference>
<dbReference type="InterPro" id="IPR023210">
    <property type="entry name" value="NADP_OxRdtase_dom"/>
</dbReference>